<accession>A0A0B6ZSE6</accession>
<feature type="non-terminal residue" evidence="1">
    <location>
        <position position="73"/>
    </location>
</feature>
<protein>
    <submittedName>
        <fullName evidence="1">Uncharacterized protein</fullName>
    </submittedName>
</protein>
<organism evidence="1">
    <name type="scientific">Arion vulgaris</name>
    <dbReference type="NCBI Taxonomy" id="1028688"/>
    <lineage>
        <taxon>Eukaryota</taxon>
        <taxon>Metazoa</taxon>
        <taxon>Spiralia</taxon>
        <taxon>Lophotrochozoa</taxon>
        <taxon>Mollusca</taxon>
        <taxon>Gastropoda</taxon>
        <taxon>Heterobranchia</taxon>
        <taxon>Euthyneura</taxon>
        <taxon>Panpulmonata</taxon>
        <taxon>Eupulmonata</taxon>
        <taxon>Stylommatophora</taxon>
        <taxon>Helicina</taxon>
        <taxon>Arionoidea</taxon>
        <taxon>Arionidae</taxon>
        <taxon>Arion</taxon>
    </lineage>
</organism>
<feature type="non-terminal residue" evidence="1">
    <location>
        <position position="1"/>
    </location>
</feature>
<dbReference type="EMBL" id="HACG01024578">
    <property type="protein sequence ID" value="CEK71443.1"/>
    <property type="molecule type" value="Transcribed_RNA"/>
</dbReference>
<proteinExistence type="predicted"/>
<gene>
    <name evidence="1" type="primary">ORF78392</name>
</gene>
<dbReference type="AlphaFoldDB" id="A0A0B6ZSE6"/>
<sequence length="73" mass="8099">DGLLEPNKKFRLTLVEPVNTILGHNKKLRVVIINAENGECPQYLGMVSKHLRQEDISQGASLTSSLNNQDVIT</sequence>
<reference evidence="1" key="1">
    <citation type="submission" date="2014-12" db="EMBL/GenBank/DDBJ databases">
        <title>Insight into the proteome of Arion vulgaris.</title>
        <authorList>
            <person name="Aradska J."/>
            <person name="Bulat T."/>
            <person name="Smidak R."/>
            <person name="Sarate P."/>
            <person name="Gangsoo J."/>
            <person name="Sialana F."/>
            <person name="Bilban M."/>
            <person name="Lubec G."/>
        </authorList>
    </citation>
    <scope>NUCLEOTIDE SEQUENCE</scope>
    <source>
        <tissue evidence="1">Skin</tissue>
    </source>
</reference>
<name>A0A0B6ZSE6_9EUPU</name>
<evidence type="ECO:0000313" key="1">
    <source>
        <dbReference type="EMBL" id="CEK71443.1"/>
    </source>
</evidence>